<feature type="transmembrane region" description="Helical" evidence="9">
    <location>
        <begin position="59"/>
        <end position="82"/>
    </location>
</feature>
<dbReference type="InterPro" id="IPR044669">
    <property type="entry name" value="YneE/VCCN1/2-like"/>
</dbReference>
<dbReference type="AlphaFoldDB" id="A0A6A6UTD1"/>
<evidence type="ECO:0000313" key="11">
    <source>
        <dbReference type="Proteomes" id="UP000799302"/>
    </source>
</evidence>
<evidence type="ECO:0000256" key="5">
    <source>
        <dbReference type="ARBA" id="ARBA00022989"/>
    </source>
</evidence>
<evidence type="ECO:0000256" key="7">
    <source>
        <dbReference type="ARBA" id="ARBA00023136"/>
    </source>
</evidence>
<keyword evidence="2" id="KW-0813">Transport</keyword>
<evidence type="ECO:0000256" key="4">
    <source>
        <dbReference type="ARBA" id="ARBA00022692"/>
    </source>
</evidence>
<evidence type="ECO:0000256" key="1">
    <source>
        <dbReference type="ARBA" id="ARBA00004651"/>
    </source>
</evidence>
<accession>A0A6A6UTD1</accession>
<evidence type="ECO:0000256" key="6">
    <source>
        <dbReference type="ARBA" id="ARBA00023065"/>
    </source>
</evidence>
<feature type="transmembrane region" description="Helical" evidence="9">
    <location>
        <begin position="334"/>
        <end position="355"/>
    </location>
</feature>
<name>A0A6A6UTD1_9PEZI</name>
<dbReference type="EMBL" id="MU004230">
    <property type="protein sequence ID" value="KAF2675026.1"/>
    <property type="molecule type" value="Genomic_DNA"/>
</dbReference>
<dbReference type="Pfam" id="PF25539">
    <property type="entry name" value="Bestrophin_2"/>
    <property type="match status" value="1"/>
</dbReference>
<proteinExistence type="predicted"/>
<keyword evidence="5 9" id="KW-1133">Transmembrane helix</keyword>
<reference evidence="10" key="1">
    <citation type="journal article" date="2020" name="Stud. Mycol.">
        <title>101 Dothideomycetes genomes: a test case for predicting lifestyles and emergence of pathogens.</title>
        <authorList>
            <person name="Haridas S."/>
            <person name="Albert R."/>
            <person name="Binder M."/>
            <person name="Bloem J."/>
            <person name="Labutti K."/>
            <person name="Salamov A."/>
            <person name="Andreopoulos B."/>
            <person name="Baker S."/>
            <person name="Barry K."/>
            <person name="Bills G."/>
            <person name="Bluhm B."/>
            <person name="Cannon C."/>
            <person name="Castanera R."/>
            <person name="Culley D."/>
            <person name="Daum C."/>
            <person name="Ezra D."/>
            <person name="Gonzalez J."/>
            <person name="Henrissat B."/>
            <person name="Kuo A."/>
            <person name="Liang C."/>
            <person name="Lipzen A."/>
            <person name="Lutzoni F."/>
            <person name="Magnuson J."/>
            <person name="Mondo S."/>
            <person name="Nolan M."/>
            <person name="Ohm R."/>
            <person name="Pangilinan J."/>
            <person name="Park H.-J."/>
            <person name="Ramirez L."/>
            <person name="Alfaro M."/>
            <person name="Sun H."/>
            <person name="Tritt A."/>
            <person name="Yoshinaga Y."/>
            <person name="Zwiers L.-H."/>
            <person name="Turgeon B."/>
            <person name="Goodwin S."/>
            <person name="Spatafora J."/>
            <person name="Crous P."/>
            <person name="Grigoriev I."/>
        </authorList>
    </citation>
    <scope>NUCLEOTIDE SEQUENCE</scope>
    <source>
        <strain evidence="10">CBS 115976</strain>
    </source>
</reference>
<keyword evidence="4 9" id="KW-0812">Transmembrane</keyword>
<feature type="transmembrane region" description="Helical" evidence="9">
    <location>
        <begin position="103"/>
        <end position="122"/>
    </location>
</feature>
<feature type="region of interest" description="Disordered" evidence="8">
    <location>
        <begin position="1"/>
        <end position="28"/>
    </location>
</feature>
<evidence type="ECO:0000256" key="8">
    <source>
        <dbReference type="SAM" id="MobiDB-lite"/>
    </source>
</evidence>
<sequence>MEDPSKVARYAHPGPNEPKPKASKSKSSYKTRVKDYFFGPRDPTRHSKIPMFFRLHGSILPHLIVPMFMIGIWSTAISYIFLKTWIDDNGKKTNRAANHSLDSLMLTVMGFLVGIGLSFRNSTAYERFNEGRKYWSALTSYTTNLARLIWIHAKERDEFQKEDLLKKITALNLLIGFSKALKHRLRFEPYIDYEDLKPYVGFLDTYARDANVGVSVIKPKDPNKFKAFLEILGLSFAKDNPRAMLKSAKRPLGNLPMEILVYLGGYFDDCFENKTLTVAVYQQQSIIGLQNLKDVLTGCDRILNTPIPIAYSITITQLSWAYLLILPFQVIKKLHWNTIPATLLAAYIILGLGYIGREIENPFGHNVNDLQLDQFCDQIEHDVDVIMSKPAPKAPNFMKKADSMPLYPAFGGDYDDWAAKSKEEILWALREKMEMRAFQ</sequence>
<gene>
    <name evidence="10" type="ORF">BT63DRAFT_431041</name>
</gene>
<protein>
    <submittedName>
        <fullName evidence="10">UPF0187 domain membrane protein</fullName>
    </submittedName>
</protein>
<keyword evidence="7 9" id="KW-0472">Membrane</keyword>
<evidence type="ECO:0000256" key="3">
    <source>
        <dbReference type="ARBA" id="ARBA00022475"/>
    </source>
</evidence>
<evidence type="ECO:0000256" key="2">
    <source>
        <dbReference type="ARBA" id="ARBA00022448"/>
    </source>
</evidence>
<keyword evidence="11" id="KW-1185">Reference proteome</keyword>
<dbReference type="PANTHER" id="PTHR33281">
    <property type="entry name" value="UPF0187 PROTEIN YNEE"/>
    <property type="match status" value="1"/>
</dbReference>
<comment type="subcellular location">
    <subcellularLocation>
        <location evidence="1">Cell membrane</location>
        <topology evidence="1">Multi-pass membrane protein</topology>
    </subcellularLocation>
</comment>
<keyword evidence="6" id="KW-0406">Ion transport</keyword>
<dbReference type="PANTHER" id="PTHR33281:SF19">
    <property type="entry name" value="VOLTAGE-DEPENDENT ANION CHANNEL-FORMING PROTEIN YNEE"/>
    <property type="match status" value="1"/>
</dbReference>
<evidence type="ECO:0000256" key="9">
    <source>
        <dbReference type="SAM" id="Phobius"/>
    </source>
</evidence>
<evidence type="ECO:0000313" key="10">
    <source>
        <dbReference type="EMBL" id="KAF2675026.1"/>
    </source>
</evidence>
<dbReference type="GO" id="GO:0005254">
    <property type="term" value="F:chloride channel activity"/>
    <property type="evidence" value="ECO:0007669"/>
    <property type="project" value="InterPro"/>
</dbReference>
<keyword evidence="3" id="KW-1003">Cell membrane</keyword>
<feature type="transmembrane region" description="Helical" evidence="9">
    <location>
        <begin position="309"/>
        <end position="328"/>
    </location>
</feature>
<organism evidence="10 11">
    <name type="scientific">Microthyrium microscopicum</name>
    <dbReference type="NCBI Taxonomy" id="703497"/>
    <lineage>
        <taxon>Eukaryota</taxon>
        <taxon>Fungi</taxon>
        <taxon>Dikarya</taxon>
        <taxon>Ascomycota</taxon>
        <taxon>Pezizomycotina</taxon>
        <taxon>Dothideomycetes</taxon>
        <taxon>Dothideomycetes incertae sedis</taxon>
        <taxon>Microthyriales</taxon>
        <taxon>Microthyriaceae</taxon>
        <taxon>Microthyrium</taxon>
    </lineage>
</organism>
<dbReference type="GO" id="GO:0005886">
    <property type="term" value="C:plasma membrane"/>
    <property type="evidence" value="ECO:0007669"/>
    <property type="project" value="UniProtKB-SubCell"/>
</dbReference>
<dbReference type="Proteomes" id="UP000799302">
    <property type="component" value="Unassembled WGS sequence"/>
</dbReference>
<dbReference type="OrthoDB" id="1368at2759"/>